<proteinExistence type="inferred from homology"/>
<name>A0AAJ8KH54_9TREE</name>
<dbReference type="RefSeq" id="XP_065824193.1">
    <property type="nucleotide sequence ID" value="XM_065968121.1"/>
</dbReference>
<reference evidence="2" key="1">
    <citation type="submission" date="2013-07" db="EMBL/GenBank/DDBJ databases">
        <authorList>
            <consortium name="The Broad Institute Genome Sequencing Platform"/>
            <person name="Cuomo C."/>
            <person name="Litvintseva A."/>
            <person name="Chen Y."/>
            <person name="Heitman J."/>
            <person name="Sun S."/>
            <person name="Springer D."/>
            <person name="Dromer F."/>
            <person name="Young S.K."/>
            <person name="Zeng Q."/>
            <person name="Gargeya S."/>
            <person name="Fitzgerald M."/>
            <person name="Abouelleil A."/>
            <person name="Alvarado L."/>
            <person name="Berlin A.M."/>
            <person name="Chapman S.B."/>
            <person name="Dewar J."/>
            <person name="Goldberg J."/>
            <person name="Griggs A."/>
            <person name="Gujja S."/>
            <person name="Hansen M."/>
            <person name="Howarth C."/>
            <person name="Imamovic A."/>
            <person name="Larimer J."/>
            <person name="McCowan C."/>
            <person name="Murphy C."/>
            <person name="Pearson M."/>
            <person name="Priest M."/>
            <person name="Roberts A."/>
            <person name="Saif S."/>
            <person name="Shea T."/>
            <person name="Sykes S."/>
            <person name="Wortman J."/>
            <person name="Nusbaum C."/>
            <person name="Birren B."/>
        </authorList>
    </citation>
    <scope>NUCLEOTIDE SEQUENCE</scope>
    <source>
        <strain evidence="2">CBS 10117</strain>
    </source>
</reference>
<accession>A0AAJ8KH54</accession>
<organism evidence="2 3">
    <name type="scientific">Kwoniella dejecticola CBS 10117</name>
    <dbReference type="NCBI Taxonomy" id="1296121"/>
    <lineage>
        <taxon>Eukaryota</taxon>
        <taxon>Fungi</taxon>
        <taxon>Dikarya</taxon>
        <taxon>Basidiomycota</taxon>
        <taxon>Agaricomycotina</taxon>
        <taxon>Tremellomycetes</taxon>
        <taxon>Tremellales</taxon>
        <taxon>Cryptococcaceae</taxon>
        <taxon>Kwoniella</taxon>
    </lineage>
</organism>
<dbReference type="AlphaFoldDB" id="A0AAJ8KH54"/>
<dbReference type="Pfam" id="PF10209">
    <property type="entry name" value="DUF2340"/>
    <property type="match status" value="1"/>
</dbReference>
<comment type="similarity">
    <text evidence="1">Belongs to the UPF0538 family.</text>
</comment>
<evidence type="ECO:0000313" key="3">
    <source>
        <dbReference type="Proteomes" id="UP000078595"/>
    </source>
</evidence>
<dbReference type="Proteomes" id="UP000078595">
    <property type="component" value="Chromosome 1"/>
</dbReference>
<dbReference type="GeneID" id="28964163"/>
<evidence type="ECO:0000313" key="2">
    <source>
        <dbReference type="EMBL" id="WWC57929.1"/>
    </source>
</evidence>
<dbReference type="PANTHER" id="PTHR18444">
    <property type="entry name" value="UPF0538 FAMILY MEMBER"/>
    <property type="match status" value="1"/>
</dbReference>
<keyword evidence="3" id="KW-1185">Reference proteome</keyword>
<evidence type="ECO:0000256" key="1">
    <source>
        <dbReference type="ARBA" id="ARBA00007176"/>
    </source>
</evidence>
<reference evidence="2" key="2">
    <citation type="submission" date="2024-02" db="EMBL/GenBank/DDBJ databases">
        <title>Comparative genomics of Cryptococcus and Kwoniella reveals pathogenesis evolution and contrasting modes of karyotype evolution via chromosome fusion or intercentromeric recombination.</title>
        <authorList>
            <person name="Coelho M.A."/>
            <person name="David-Palma M."/>
            <person name="Shea T."/>
            <person name="Bowers K."/>
            <person name="McGinley-Smith S."/>
            <person name="Mohammad A.W."/>
            <person name="Gnirke A."/>
            <person name="Yurkov A.M."/>
            <person name="Nowrousian M."/>
            <person name="Sun S."/>
            <person name="Cuomo C.A."/>
            <person name="Heitman J."/>
        </authorList>
    </citation>
    <scope>NUCLEOTIDE SEQUENCE</scope>
    <source>
        <strain evidence="2">CBS 10117</strain>
    </source>
</reference>
<protein>
    <recommendedName>
        <fullName evidence="4">Cytoplasmic protein</fullName>
    </recommendedName>
</protein>
<sequence>MSVPEWNPQHEENHQLLSTERNPITDATLTIRIIKSFEFRTQKSMVVKHLNLEELTVGALMELVRNEIKTQSGYKPYRTLVLDTMKLYTLAHGSKTTNLIINLDHDEWILDPSSILKDIGAQNETEISFFNRESYDKFKLNPEVKWD</sequence>
<dbReference type="KEGG" id="kdj:28964163"/>
<gene>
    <name evidence="2" type="ORF">I303_100464</name>
</gene>
<dbReference type="EMBL" id="CP144530">
    <property type="protein sequence ID" value="WWC57929.1"/>
    <property type="molecule type" value="Genomic_DNA"/>
</dbReference>
<dbReference type="PANTHER" id="PTHR18444:SF9">
    <property type="entry name" value="UPF0538 PROTEIN C2ORF76"/>
    <property type="match status" value="1"/>
</dbReference>
<evidence type="ECO:0008006" key="4">
    <source>
        <dbReference type="Google" id="ProtNLM"/>
    </source>
</evidence>
<dbReference type="InterPro" id="IPR018794">
    <property type="entry name" value="UPF0538"/>
</dbReference>